<sequence>MVEAILHFYSNLRCLSHNLMKFLQKRIIFPDFCFPFMGMAYIHAVLQEFRSRKKPRKEKL</sequence>
<accession>A0A3A3GI98</accession>
<keyword evidence="1" id="KW-1133">Transmembrane helix</keyword>
<feature type="transmembrane region" description="Helical" evidence="1">
    <location>
        <begin position="27"/>
        <end position="46"/>
    </location>
</feature>
<evidence type="ECO:0000313" key="2">
    <source>
        <dbReference type="EMBL" id="RJG24287.1"/>
    </source>
</evidence>
<dbReference type="AlphaFoldDB" id="A0A3A3GI98"/>
<dbReference type="EMBL" id="QYZD01000007">
    <property type="protein sequence ID" value="RJG24287.1"/>
    <property type="molecule type" value="Genomic_DNA"/>
</dbReference>
<dbReference type="Proteomes" id="UP000266177">
    <property type="component" value="Unassembled WGS sequence"/>
</dbReference>
<reference evidence="2 3" key="1">
    <citation type="submission" date="2018-09" db="EMBL/GenBank/DDBJ databases">
        <title>Paenibacillus SK2017-BO5.</title>
        <authorList>
            <person name="Piskunova J.V."/>
            <person name="Dubiley S.A."/>
            <person name="Severinov K.V."/>
        </authorList>
    </citation>
    <scope>NUCLEOTIDE SEQUENCE [LARGE SCALE GENOMIC DNA]</scope>
    <source>
        <strain evidence="2 3">BO5</strain>
    </source>
</reference>
<gene>
    <name evidence="2" type="ORF">DQX05_10520</name>
</gene>
<evidence type="ECO:0000313" key="3">
    <source>
        <dbReference type="Proteomes" id="UP000266177"/>
    </source>
</evidence>
<organism evidence="2 3">
    <name type="scientific">Paenibacillus thiaminolyticus</name>
    <name type="common">Bacillus thiaminolyticus</name>
    <dbReference type="NCBI Taxonomy" id="49283"/>
    <lineage>
        <taxon>Bacteria</taxon>
        <taxon>Bacillati</taxon>
        <taxon>Bacillota</taxon>
        <taxon>Bacilli</taxon>
        <taxon>Bacillales</taxon>
        <taxon>Paenibacillaceae</taxon>
        <taxon>Paenibacillus</taxon>
    </lineage>
</organism>
<comment type="caution">
    <text evidence="2">The sequence shown here is derived from an EMBL/GenBank/DDBJ whole genome shotgun (WGS) entry which is preliminary data.</text>
</comment>
<keyword evidence="1" id="KW-0472">Membrane</keyword>
<name>A0A3A3GI98_PANTH</name>
<protein>
    <submittedName>
        <fullName evidence="2">Uncharacterized protein</fullName>
    </submittedName>
</protein>
<evidence type="ECO:0000256" key="1">
    <source>
        <dbReference type="SAM" id="Phobius"/>
    </source>
</evidence>
<keyword evidence="1" id="KW-0812">Transmembrane</keyword>
<proteinExistence type="predicted"/>